<dbReference type="InterPro" id="IPR039650">
    <property type="entry name" value="HdrA-like"/>
</dbReference>
<dbReference type="InterPro" id="IPR017896">
    <property type="entry name" value="4Fe4S_Fe-S-bd"/>
</dbReference>
<evidence type="ECO:0000256" key="6">
    <source>
        <dbReference type="ARBA" id="ARBA00023002"/>
    </source>
</evidence>
<evidence type="ECO:0000256" key="1">
    <source>
        <dbReference type="ARBA" id="ARBA00001974"/>
    </source>
</evidence>
<gene>
    <name evidence="10" type="primary">hdrA2</name>
    <name evidence="10" type="ORF">MSIBF_A1660007</name>
</gene>
<feature type="domain" description="4Fe-4S ferredoxin-type" evidence="9">
    <location>
        <begin position="103"/>
        <end position="132"/>
    </location>
</feature>
<dbReference type="Gene3D" id="3.50.50.60">
    <property type="entry name" value="FAD/NAD(P)-binding domain"/>
    <property type="match status" value="2"/>
</dbReference>
<dbReference type="GO" id="GO:0046872">
    <property type="term" value="F:metal ion binding"/>
    <property type="evidence" value="ECO:0007669"/>
    <property type="project" value="UniProtKB-KW"/>
</dbReference>
<dbReference type="Gene3D" id="3.40.50.720">
    <property type="entry name" value="NAD(P)-binding Rossmann-like Domain"/>
    <property type="match status" value="1"/>
</dbReference>
<evidence type="ECO:0000256" key="7">
    <source>
        <dbReference type="ARBA" id="ARBA00023004"/>
    </source>
</evidence>
<evidence type="ECO:0000256" key="3">
    <source>
        <dbReference type="ARBA" id="ARBA00022485"/>
    </source>
</evidence>
<keyword evidence="8" id="KW-0411">Iron-sulfur</keyword>
<evidence type="ECO:0000256" key="2">
    <source>
        <dbReference type="ARBA" id="ARBA00006561"/>
    </source>
</evidence>
<reference evidence="10" key="1">
    <citation type="submission" date="2014-09" db="EMBL/GenBank/DDBJ databases">
        <authorList>
            <person name="Probst J Alexander"/>
        </authorList>
    </citation>
    <scope>NUCLEOTIDE SEQUENCE</scope>
</reference>
<dbReference type="SUPFAM" id="SSF54862">
    <property type="entry name" value="4Fe-4S ferredoxins"/>
    <property type="match status" value="1"/>
</dbReference>
<accession>A0A098E884</accession>
<dbReference type="Pfam" id="PF13738">
    <property type="entry name" value="Pyr_redox_3"/>
    <property type="match status" value="1"/>
</dbReference>
<feature type="domain" description="4Fe-4S ferredoxin-type" evidence="9">
    <location>
        <begin position="962"/>
        <end position="991"/>
    </location>
</feature>
<dbReference type="InterPro" id="IPR036188">
    <property type="entry name" value="FAD/NAD-bd_sf"/>
</dbReference>
<dbReference type="EMBL" id="CCXY01000075">
    <property type="protein sequence ID" value="CEG11721.1"/>
    <property type="molecule type" value="Genomic_DNA"/>
</dbReference>
<dbReference type="GO" id="GO:0051539">
    <property type="term" value="F:4 iron, 4 sulfur cluster binding"/>
    <property type="evidence" value="ECO:0007669"/>
    <property type="project" value="UniProtKB-KW"/>
</dbReference>
<dbReference type="EC" id="1.8.98.1" evidence="10"/>
<dbReference type="GO" id="GO:0051912">
    <property type="term" value="F:CoB--CoM heterodisulfide reductase activity"/>
    <property type="evidence" value="ECO:0007669"/>
    <property type="project" value="UniProtKB-EC"/>
</dbReference>
<dbReference type="InterPro" id="IPR017900">
    <property type="entry name" value="4Fe4S_Fe_S_CS"/>
</dbReference>
<dbReference type="Pfam" id="PF07992">
    <property type="entry name" value="Pyr_redox_2"/>
    <property type="match status" value="1"/>
</dbReference>
<dbReference type="SUPFAM" id="SSF51905">
    <property type="entry name" value="FAD/NAD(P)-binding domain"/>
    <property type="match status" value="1"/>
</dbReference>
<evidence type="ECO:0000259" key="9">
    <source>
        <dbReference type="PROSITE" id="PS51379"/>
    </source>
</evidence>
<proteinExistence type="inferred from homology"/>
<comment type="cofactor">
    <cofactor evidence="1">
        <name>FAD</name>
        <dbReference type="ChEBI" id="CHEBI:57692"/>
    </cofactor>
</comment>
<dbReference type="AlphaFoldDB" id="A0A098E884"/>
<dbReference type="Pfam" id="PF02662">
    <property type="entry name" value="FlpD"/>
    <property type="match status" value="1"/>
</dbReference>
<dbReference type="PROSITE" id="PS51379">
    <property type="entry name" value="4FE4S_FER_2"/>
    <property type="match status" value="4"/>
</dbReference>
<dbReference type="SUPFAM" id="SSF51971">
    <property type="entry name" value="Nucleotide-binding domain"/>
    <property type="match status" value="1"/>
</dbReference>
<evidence type="ECO:0000256" key="4">
    <source>
        <dbReference type="ARBA" id="ARBA00022723"/>
    </source>
</evidence>
<keyword evidence="3" id="KW-0004">4Fe-4S</keyword>
<evidence type="ECO:0000313" key="10">
    <source>
        <dbReference type="EMBL" id="CEG11721.1"/>
    </source>
</evidence>
<feature type="domain" description="4Fe-4S ferredoxin-type" evidence="9">
    <location>
        <begin position="152"/>
        <end position="187"/>
    </location>
</feature>
<feature type="domain" description="4Fe-4S ferredoxin-type" evidence="9">
    <location>
        <begin position="929"/>
        <end position="958"/>
    </location>
</feature>
<name>A0A098E884_9ZZZZ</name>
<dbReference type="Pfam" id="PF14697">
    <property type="entry name" value="Fer4_21"/>
    <property type="match status" value="1"/>
</dbReference>
<keyword evidence="6 10" id="KW-0560">Oxidoreductase</keyword>
<protein>
    <submittedName>
        <fullName evidence="10">CoB--CoM heterodisulfide reductase iron-sulfur subunit A 2</fullName>
        <ecNumber evidence="10">1.8.98.1</ecNumber>
    </submittedName>
</protein>
<keyword evidence="7" id="KW-0408">Iron</keyword>
<dbReference type="PROSITE" id="PS00198">
    <property type="entry name" value="4FE4S_FER_1"/>
    <property type="match status" value="2"/>
</dbReference>
<dbReference type="Pfam" id="PF12831">
    <property type="entry name" value="FAD_oxidored"/>
    <property type="match status" value="1"/>
</dbReference>
<dbReference type="InterPro" id="IPR023753">
    <property type="entry name" value="FAD/NAD-binding_dom"/>
</dbReference>
<dbReference type="PANTHER" id="PTHR43498:SF1">
    <property type="entry name" value="COB--COM HETERODISULFIDE REDUCTASE IRON-SULFUR SUBUNIT A"/>
    <property type="match status" value="1"/>
</dbReference>
<dbReference type="Gene3D" id="3.30.70.20">
    <property type="match status" value="2"/>
</dbReference>
<sequence length="1157" mass="128410">MVASEKHEPAHSVIVVGGGIGGMQAALDLAESGFKIYLIEKNPSIGGTMAQLDKTFPTNDCSMCILSPKMVDVSRHQNIEILTNSEIERIDGFAGNFKVTVRKKARYINDKCVGCGLCAEKCVLKNKFPNEFDEGLRKRGAIYIPFPQAVPLKYIVDKEQCLFLKHGKCARNCIKACTANAIDFEQKDEEAELNAGAIIFAQGFEEFDACKKYQYGYGRYKNVVTSIEAERMMCASGPSNGIVLRPFDSKSPKKIGFIQCVGSRDKENEYCSSVCCMYSTKEAMIIKEHQDIECDVFYIDMRAYGKDFEQYIERAKNMNIKYHRCLPSIEEMRDSKNLILTYEAEDGKIEREIFDMVILAVGLCPPKNNKKIADVSGIELNNYGFCKTTETTPVETSRDGIYVCGAFSGPKDIPETVMQASAAASKAKTLLSGSKINFAGEKKHPSERETGNEPRTGVFVCRCGINIGSVVNVPDVVEYAKTQPNVVYSSENTYSCSQDTQKKIKDAIEKYNLNRVVVAACSPRTHEPLFRETLIESGLNPYLFEMANIRDHCSWVHSHEPVKATEKAKDLVKMAVAKVNLAVPLKTTTSDVIRSALVIGGGVSGMTAALEIANQGYSVSLIERNSELGGNLKNVLYTLTDPDVSKFLNNLITQVTNKDLIKIYTNTEIKSVEGYVGDFTINLNNTNKDTLKGGVIIVATGAKEYKPKEFMYGTNPGILTQSEFEEKLSKNNVNAKRIVMIQCVGSRNDERNYCSRICCNVAIKNALKAKEQNQDTEIFVLYRDIRTYGFNEKFYKEAREKGIIFIGYEKDKPPNVSVEGGKICVEVEDRYIHANIKIDADFLVLSSAIIPRTDTDDLSKMLKVPLTQSGFFLEAHMKLRPVDFATEGIFVCGMAHSPKLLIESISQSLAAAGRASILLTKGIVQTEAVSSEIDSEKCIACGNCIVVCPYNALRMNRDNEKHFVESNPLLCKGCGACSVVCPVNAIKMNNFTDIQINSMIKAALETIPEDEPKIIGFVCNWCSYAGADNAGVSRFQYPPNIRLIRVMCSGRVEPEFIYNALLLGADGVFIGGCHINDCHYISGNVHAEKRLKSRNGIKDYIKDAGLDERRVRLEWVSAAEGQRFANVVKDFTEELKNLGQNPLKLKSKLIRGCEKIN</sequence>
<keyword evidence="5" id="KW-0274">FAD</keyword>
<keyword evidence="5" id="KW-0285">Flavoprotein</keyword>
<dbReference type="InterPro" id="IPR003813">
    <property type="entry name" value="MvhD/FlpD"/>
</dbReference>
<dbReference type="PANTHER" id="PTHR43498">
    <property type="entry name" value="FERREDOXIN:COB-COM HETERODISULFIDE REDUCTASE SUBUNIT A"/>
    <property type="match status" value="1"/>
</dbReference>
<comment type="similarity">
    <text evidence="2">Belongs to the HdrA family.</text>
</comment>
<keyword evidence="4" id="KW-0479">Metal-binding</keyword>
<evidence type="ECO:0000256" key="5">
    <source>
        <dbReference type="ARBA" id="ARBA00022827"/>
    </source>
</evidence>
<evidence type="ECO:0000256" key="8">
    <source>
        <dbReference type="ARBA" id="ARBA00023014"/>
    </source>
</evidence>
<organism evidence="10">
    <name type="scientific">groundwater metagenome</name>
    <dbReference type="NCBI Taxonomy" id="717931"/>
    <lineage>
        <taxon>unclassified sequences</taxon>
        <taxon>metagenomes</taxon>
        <taxon>ecological metagenomes</taxon>
    </lineage>
</organism>